<dbReference type="GeneID" id="85224019"/>
<keyword evidence="3" id="KW-0371">Homeobox</keyword>
<reference evidence="6" key="1">
    <citation type="submission" date="2023-03" db="EMBL/GenBank/DDBJ databases">
        <title>Mating type loci evolution in Malassezia.</title>
        <authorList>
            <person name="Coelho M.A."/>
        </authorList>
    </citation>
    <scope>NUCLEOTIDE SEQUENCE</scope>
    <source>
        <strain evidence="6">CBS 9431</strain>
    </source>
</reference>
<evidence type="ECO:0000313" key="6">
    <source>
        <dbReference type="EMBL" id="WFD37426.1"/>
    </source>
</evidence>
<evidence type="ECO:0000259" key="5">
    <source>
        <dbReference type="Pfam" id="PF05920"/>
    </source>
</evidence>
<dbReference type="InterPro" id="IPR009057">
    <property type="entry name" value="Homeodomain-like_sf"/>
</dbReference>
<dbReference type="GO" id="GO:0003677">
    <property type="term" value="F:DNA binding"/>
    <property type="evidence" value="ECO:0007669"/>
    <property type="project" value="UniProtKB-KW"/>
</dbReference>
<name>A0AAF0JE01_9BASI</name>
<dbReference type="Gene3D" id="1.10.10.60">
    <property type="entry name" value="Homeodomain-like"/>
    <property type="match status" value="1"/>
</dbReference>
<keyword evidence="2" id="KW-0238">DNA-binding</keyword>
<dbReference type="SUPFAM" id="SSF46689">
    <property type="entry name" value="Homeodomain-like"/>
    <property type="match status" value="1"/>
</dbReference>
<keyword evidence="7" id="KW-1185">Reference proteome</keyword>
<dbReference type="GO" id="GO:0006355">
    <property type="term" value="P:regulation of DNA-templated transcription"/>
    <property type="evidence" value="ECO:0007669"/>
    <property type="project" value="InterPro"/>
</dbReference>
<keyword evidence="4" id="KW-0539">Nucleus</keyword>
<gene>
    <name evidence="6" type="ORF">MJAP1_000370</name>
</gene>
<evidence type="ECO:0000256" key="3">
    <source>
        <dbReference type="ARBA" id="ARBA00023155"/>
    </source>
</evidence>
<dbReference type="Proteomes" id="UP001217754">
    <property type="component" value="Chromosome 1"/>
</dbReference>
<organism evidence="6 7">
    <name type="scientific">Malassezia japonica</name>
    <dbReference type="NCBI Taxonomy" id="223818"/>
    <lineage>
        <taxon>Eukaryota</taxon>
        <taxon>Fungi</taxon>
        <taxon>Dikarya</taxon>
        <taxon>Basidiomycota</taxon>
        <taxon>Ustilaginomycotina</taxon>
        <taxon>Malasseziomycetes</taxon>
        <taxon>Malasseziales</taxon>
        <taxon>Malasseziaceae</taxon>
        <taxon>Malassezia</taxon>
    </lineage>
</organism>
<dbReference type="RefSeq" id="XP_060120323.1">
    <property type="nucleotide sequence ID" value="XM_060264340.1"/>
</dbReference>
<dbReference type="EMBL" id="CP119958">
    <property type="protein sequence ID" value="WFD37426.1"/>
    <property type="molecule type" value="Genomic_DNA"/>
</dbReference>
<sequence length="300" mass="34600">MQSQEQLCTELLAFENQLLNTLASHSEARLARLRAAAEHIKREVLARQERGTLSPSTCHLGARVGQRLERLAGLLRSQENEAVAMRTMTQNELLLLLQRTPSLQETPNRGDKGETTLNASRMRTWFLHNLGYPFPTRDDKLQILEDTNAEAKSRADCLVYNQAVLWFINTRRRSGWTRFLRSYAGDDKAKMLQIAWALQNEEPDEDRIWYAGPLFVHGMPHRVRDGRTVHPRSLRHVFPEASERFLNDLRSDWYAVVERVKVGVKERVGDWIDEVLRLSGTGHEAQEQPRPTTRRASARK</sequence>
<dbReference type="Pfam" id="PF05920">
    <property type="entry name" value="Homeobox_KN"/>
    <property type="match status" value="1"/>
</dbReference>
<feature type="domain" description="KN homeodomain" evidence="5">
    <location>
        <begin position="125"/>
        <end position="173"/>
    </location>
</feature>
<comment type="similarity">
    <text evidence="1">Belongs to the TALE/M-ATYP homeobox family.</text>
</comment>
<evidence type="ECO:0000256" key="2">
    <source>
        <dbReference type="ARBA" id="ARBA00023125"/>
    </source>
</evidence>
<evidence type="ECO:0000256" key="1">
    <source>
        <dbReference type="ARBA" id="ARBA00005800"/>
    </source>
</evidence>
<dbReference type="AlphaFoldDB" id="A0AAF0JE01"/>
<proteinExistence type="inferred from homology"/>
<evidence type="ECO:0000313" key="7">
    <source>
        <dbReference type="Proteomes" id="UP001217754"/>
    </source>
</evidence>
<dbReference type="InterPro" id="IPR008422">
    <property type="entry name" value="KN_HD"/>
</dbReference>
<accession>A0AAF0JE01</accession>
<protein>
    <recommendedName>
        <fullName evidence="5">KN homeodomain domain-containing protein</fullName>
    </recommendedName>
</protein>
<evidence type="ECO:0000256" key="4">
    <source>
        <dbReference type="ARBA" id="ARBA00023242"/>
    </source>
</evidence>